<dbReference type="Proteomes" id="UP001279410">
    <property type="component" value="Unassembled WGS sequence"/>
</dbReference>
<dbReference type="AlphaFoldDB" id="A0AAD3RHC0"/>
<evidence type="ECO:0000313" key="2">
    <source>
        <dbReference type="EMBL" id="GLD68296.1"/>
    </source>
</evidence>
<accession>A0AAD3RHC0</accession>
<keyword evidence="1" id="KW-0732">Signal</keyword>
<organism evidence="2 3">
    <name type="scientific">Lates japonicus</name>
    <name type="common">Japanese lates</name>
    <dbReference type="NCBI Taxonomy" id="270547"/>
    <lineage>
        <taxon>Eukaryota</taxon>
        <taxon>Metazoa</taxon>
        <taxon>Chordata</taxon>
        <taxon>Craniata</taxon>
        <taxon>Vertebrata</taxon>
        <taxon>Euteleostomi</taxon>
        <taxon>Actinopterygii</taxon>
        <taxon>Neopterygii</taxon>
        <taxon>Teleostei</taxon>
        <taxon>Neoteleostei</taxon>
        <taxon>Acanthomorphata</taxon>
        <taxon>Carangaria</taxon>
        <taxon>Carangaria incertae sedis</taxon>
        <taxon>Centropomidae</taxon>
        <taxon>Lates</taxon>
    </lineage>
</organism>
<evidence type="ECO:0000313" key="3">
    <source>
        <dbReference type="Proteomes" id="UP001279410"/>
    </source>
</evidence>
<feature type="signal peptide" evidence="1">
    <location>
        <begin position="1"/>
        <end position="20"/>
    </location>
</feature>
<protein>
    <submittedName>
        <fullName evidence="2">Trace amine-associated receptor 13c-like protein</fullName>
    </submittedName>
</protein>
<dbReference type="EMBL" id="BRZM01000131">
    <property type="protein sequence ID" value="GLD68296.1"/>
    <property type="molecule type" value="Genomic_DNA"/>
</dbReference>
<evidence type="ECO:0000256" key="1">
    <source>
        <dbReference type="SAM" id="SignalP"/>
    </source>
</evidence>
<name>A0AAD3RHC0_LATJO</name>
<gene>
    <name evidence="2" type="ORF">AKAME5_001960800</name>
</gene>
<keyword evidence="2" id="KW-0675">Receptor</keyword>
<sequence length="94" mass="10235">MITIALYMGVFVVAVSQARAMRSHVSAITAQYSMTVTVKKSELKAARTLGVVFFVAPQSQQQQTSRDVLQEIQPSVFKEEETGLLLLGESSLGT</sequence>
<comment type="caution">
    <text evidence="2">The sequence shown here is derived from an EMBL/GenBank/DDBJ whole genome shotgun (WGS) entry which is preliminary data.</text>
</comment>
<reference evidence="2" key="1">
    <citation type="submission" date="2022-08" db="EMBL/GenBank/DDBJ databases">
        <title>Genome sequencing of akame (Lates japonicus).</title>
        <authorList>
            <person name="Hashiguchi Y."/>
            <person name="Takahashi H."/>
        </authorList>
    </citation>
    <scope>NUCLEOTIDE SEQUENCE</scope>
    <source>
        <strain evidence="2">Kochi</strain>
    </source>
</reference>
<feature type="chain" id="PRO_5042268704" evidence="1">
    <location>
        <begin position="21"/>
        <end position="94"/>
    </location>
</feature>
<keyword evidence="3" id="KW-1185">Reference proteome</keyword>
<proteinExistence type="predicted"/>